<evidence type="ECO:0000256" key="11">
    <source>
        <dbReference type="PROSITE-ProRule" id="PRU00103"/>
    </source>
</evidence>
<feature type="binding site" evidence="10">
    <location>
        <position position="61"/>
    </location>
    <ligand>
        <name>Fe cation</name>
        <dbReference type="ChEBI" id="CHEBI:24875"/>
        <label>1</label>
    </ligand>
</feature>
<comment type="function">
    <text evidence="10">Catalyzes the hydroxylation of the N(6)-(4-aminobutyl)-L-lysine intermediate to form hypusine, an essential post-translational modification only found in mature eIF-5A factor.</text>
</comment>
<dbReference type="PANTHER" id="PTHR12697">
    <property type="entry name" value="PBS LYASE HEAT-LIKE PROTEIN"/>
    <property type="match status" value="1"/>
</dbReference>
<dbReference type="GO" id="GO:0019135">
    <property type="term" value="F:deoxyhypusine monooxygenase activity"/>
    <property type="evidence" value="ECO:0007669"/>
    <property type="project" value="UniProtKB-UniRule"/>
</dbReference>
<dbReference type="OrthoDB" id="421002at2759"/>
<dbReference type="UniPathway" id="UPA00354"/>
<feature type="binding site" evidence="10">
    <location>
        <position position="60"/>
    </location>
    <ligand>
        <name>Fe cation</name>
        <dbReference type="ChEBI" id="CHEBI:24875"/>
        <label>1</label>
    </ligand>
</feature>
<feature type="binding site" evidence="10">
    <location>
        <position position="94"/>
    </location>
    <ligand>
        <name>Fe cation</name>
        <dbReference type="ChEBI" id="CHEBI:24875"/>
        <label>1</label>
    </ligand>
</feature>
<dbReference type="Proteomes" id="UP000499080">
    <property type="component" value="Unassembled WGS sequence"/>
</dbReference>
<dbReference type="HAMAP" id="MF_03101">
    <property type="entry name" value="Deoxyhypusine_hydroxylase"/>
    <property type="match status" value="1"/>
</dbReference>
<dbReference type="SMART" id="SM00567">
    <property type="entry name" value="EZ_HEAT"/>
    <property type="match status" value="6"/>
</dbReference>
<organism evidence="12 13">
    <name type="scientific">Araneus ventricosus</name>
    <name type="common">Orbweaver spider</name>
    <name type="synonym">Epeira ventricosa</name>
    <dbReference type="NCBI Taxonomy" id="182803"/>
    <lineage>
        <taxon>Eukaryota</taxon>
        <taxon>Metazoa</taxon>
        <taxon>Ecdysozoa</taxon>
        <taxon>Arthropoda</taxon>
        <taxon>Chelicerata</taxon>
        <taxon>Arachnida</taxon>
        <taxon>Araneae</taxon>
        <taxon>Araneomorphae</taxon>
        <taxon>Entelegynae</taxon>
        <taxon>Araneoidea</taxon>
        <taxon>Araneidae</taxon>
        <taxon>Araneus</taxon>
    </lineage>
</organism>
<dbReference type="PROSITE" id="PS50077">
    <property type="entry name" value="HEAT_REPEAT"/>
    <property type="match status" value="1"/>
</dbReference>
<dbReference type="SUPFAM" id="SSF48371">
    <property type="entry name" value="ARM repeat"/>
    <property type="match status" value="1"/>
</dbReference>
<reference evidence="12 13" key="1">
    <citation type="journal article" date="2019" name="Sci. Rep.">
        <title>Orb-weaving spider Araneus ventricosus genome elucidates the spidroin gene catalogue.</title>
        <authorList>
            <person name="Kono N."/>
            <person name="Nakamura H."/>
            <person name="Ohtoshi R."/>
            <person name="Moran D.A.P."/>
            <person name="Shinohara A."/>
            <person name="Yoshida Y."/>
            <person name="Fujiwara M."/>
            <person name="Mori M."/>
            <person name="Tomita M."/>
            <person name="Arakawa K."/>
        </authorList>
    </citation>
    <scope>NUCLEOTIDE SEQUENCE [LARGE SCALE GENOMIC DNA]</scope>
</reference>
<dbReference type="Pfam" id="PF13646">
    <property type="entry name" value="HEAT_2"/>
    <property type="match status" value="2"/>
</dbReference>
<dbReference type="InterPro" id="IPR011989">
    <property type="entry name" value="ARM-like"/>
</dbReference>
<proteinExistence type="inferred from homology"/>
<gene>
    <name evidence="12" type="primary">Dohh</name>
    <name evidence="12" type="ORF">AVEN_38641_1</name>
</gene>
<keyword evidence="8 10" id="KW-0386">Hypusine biosynthesis</keyword>
<name>A0A4Y2FQ31_ARAVE</name>
<feature type="binding site" evidence="10">
    <location>
        <position position="248"/>
    </location>
    <ligand>
        <name>Fe cation</name>
        <dbReference type="ChEBI" id="CHEBI:24875"/>
        <label>2</label>
    </ligand>
</feature>
<protein>
    <recommendedName>
        <fullName evidence="10">Deoxyhypusine hydroxylase</fullName>
        <shortName evidence="10">DOHH</shortName>
        <ecNumber evidence="10">1.14.99.29</ecNumber>
    </recommendedName>
    <alternativeName>
        <fullName evidence="10">Deoxyhypusine dioxygenase</fullName>
    </alternativeName>
    <alternativeName>
        <fullName evidence="10">Deoxyhypusine monooxygenase</fullName>
    </alternativeName>
</protein>
<keyword evidence="4" id="KW-0677">Repeat</keyword>
<dbReference type="AlphaFoldDB" id="A0A4Y2FQ31"/>
<evidence type="ECO:0000256" key="6">
    <source>
        <dbReference type="ARBA" id="ARBA00023004"/>
    </source>
</evidence>
<keyword evidence="13" id="KW-1185">Reference proteome</keyword>
<feature type="repeat" description="HEAT" evidence="11">
    <location>
        <begin position="74"/>
        <end position="114"/>
    </location>
</feature>
<evidence type="ECO:0000256" key="4">
    <source>
        <dbReference type="ARBA" id="ARBA00022737"/>
    </source>
</evidence>
<feature type="binding site" evidence="10">
    <location>
        <position position="93"/>
    </location>
    <ligand>
        <name>Fe cation</name>
        <dbReference type="ChEBI" id="CHEBI:24875"/>
        <label>1</label>
    </ligand>
</feature>
<evidence type="ECO:0000256" key="9">
    <source>
        <dbReference type="ARBA" id="ARBA00045876"/>
    </source>
</evidence>
<keyword evidence="5 10" id="KW-0560">Oxidoreductase</keyword>
<evidence type="ECO:0000313" key="13">
    <source>
        <dbReference type="Proteomes" id="UP000499080"/>
    </source>
</evidence>
<evidence type="ECO:0000256" key="2">
    <source>
        <dbReference type="ARBA" id="ARBA00005041"/>
    </source>
</evidence>
<keyword evidence="3 10" id="KW-0479">Metal-binding</keyword>
<comment type="catalytic activity">
    <reaction evidence="1 10">
        <text>[eIF5A protein]-deoxyhypusine + AH2 + O2 = [eIF5A protein]-hypusine + A + H2O</text>
        <dbReference type="Rhea" id="RHEA:14101"/>
        <dbReference type="Rhea" id="RHEA-COMP:10144"/>
        <dbReference type="Rhea" id="RHEA-COMP:12592"/>
        <dbReference type="ChEBI" id="CHEBI:13193"/>
        <dbReference type="ChEBI" id="CHEBI:15377"/>
        <dbReference type="ChEBI" id="CHEBI:15379"/>
        <dbReference type="ChEBI" id="CHEBI:17499"/>
        <dbReference type="ChEBI" id="CHEBI:82657"/>
        <dbReference type="ChEBI" id="CHEBI:91175"/>
        <dbReference type="EC" id="1.14.99.29"/>
    </reaction>
</comment>
<evidence type="ECO:0000313" key="12">
    <source>
        <dbReference type="EMBL" id="GBM41774.1"/>
    </source>
</evidence>
<evidence type="ECO:0000256" key="5">
    <source>
        <dbReference type="ARBA" id="ARBA00023002"/>
    </source>
</evidence>
<dbReference type="InterPro" id="IPR016024">
    <property type="entry name" value="ARM-type_fold"/>
</dbReference>
<dbReference type="GO" id="GO:0046872">
    <property type="term" value="F:metal ion binding"/>
    <property type="evidence" value="ECO:0007669"/>
    <property type="project" value="UniProtKB-KW"/>
</dbReference>
<dbReference type="Gene3D" id="1.25.10.10">
    <property type="entry name" value="Leucine-rich Repeat Variant"/>
    <property type="match status" value="2"/>
</dbReference>
<comment type="cofactor">
    <cofactor evidence="10">
        <name>Fe(2+)</name>
        <dbReference type="ChEBI" id="CHEBI:29033"/>
    </cofactor>
    <text evidence="10">Binds 2 Fe(2+) ions per subunit.</text>
</comment>
<feature type="binding site" evidence="10">
    <location>
        <position position="247"/>
    </location>
    <ligand>
        <name>Fe cation</name>
        <dbReference type="ChEBI" id="CHEBI:24875"/>
        <label>2</label>
    </ligand>
</feature>
<dbReference type="EC" id="1.14.99.29" evidence="10"/>
<keyword evidence="7 10" id="KW-0503">Monooxygenase</keyword>
<evidence type="ECO:0000256" key="7">
    <source>
        <dbReference type="ARBA" id="ARBA00023033"/>
    </source>
</evidence>
<evidence type="ECO:0000256" key="8">
    <source>
        <dbReference type="ARBA" id="ARBA00023256"/>
    </source>
</evidence>
<evidence type="ECO:0000256" key="3">
    <source>
        <dbReference type="ARBA" id="ARBA00022723"/>
    </source>
</evidence>
<dbReference type="FunFam" id="1.25.10.10:FF:000099">
    <property type="entry name" value="Deoxyhypusine hydroxylase"/>
    <property type="match status" value="1"/>
</dbReference>
<dbReference type="InterPro" id="IPR027517">
    <property type="entry name" value="Deoxyhypusine_hydroxylase"/>
</dbReference>
<feature type="binding site" evidence="10">
    <location>
        <position position="215"/>
    </location>
    <ligand>
        <name>Fe cation</name>
        <dbReference type="ChEBI" id="CHEBI:24875"/>
        <label>2</label>
    </ligand>
</feature>
<comment type="function">
    <text evidence="9">Catalyzes the hydroxylation of the N(6)-(4-aminobutyl)-L-lysine intermediate produced by deoxyhypusine synthase/DHPS on a critical lysine of the eukaryotic translation initiation factor 5A/eIF-5A. This is the second step of the post-translational modification of that lysine into an unusual amino acid residue named hypusine. Hypusination is unique to mature eIF-5A factor and is essential for its function.</text>
</comment>
<comment type="caution">
    <text evidence="12">The sequence shown here is derived from an EMBL/GenBank/DDBJ whole genome shotgun (WGS) entry which is preliminary data.</text>
</comment>
<feature type="binding site" evidence="10">
    <location>
        <position position="214"/>
    </location>
    <ligand>
        <name>Fe cation</name>
        <dbReference type="ChEBI" id="CHEBI:24875"/>
        <label>2</label>
    </ligand>
</feature>
<dbReference type="EMBL" id="BGPR01000972">
    <property type="protein sequence ID" value="GBM41774.1"/>
    <property type="molecule type" value="Genomic_DNA"/>
</dbReference>
<dbReference type="PANTHER" id="PTHR12697:SF5">
    <property type="entry name" value="DEOXYHYPUSINE HYDROXYLASE"/>
    <property type="match status" value="1"/>
</dbReference>
<dbReference type="InterPro" id="IPR004155">
    <property type="entry name" value="PBS_lyase_HEAT"/>
</dbReference>
<comment type="pathway">
    <text evidence="2 10">Protein modification; eIF5A hypusination.</text>
</comment>
<evidence type="ECO:0000256" key="1">
    <source>
        <dbReference type="ARBA" id="ARBA00000068"/>
    </source>
</evidence>
<evidence type="ECO:0000256" key="10">
    <source>
        <dbReference type="HAMAP-Rule" id="MF_03101"/>
    </source>
</evidence>
<keyword evidence="6 10" id="KW-0408">Iron</keyword>
<dbReference type="InterPro" id="IPR021133">
    <property type="entry name" value="HEAT_type_2"/>
</dbReference>
<comment type="similarity">
    <text evidence="10">Belongs to the deoxyhypusine hydroxylase family.</text>
</comment>
<accession>A0A4Y2FQ31</accession>
<sequence length="306" mass="34417">MKNIKKDATVIENIGKILLDVRRPLKERFRALFTLRNIGGELAIRCIEKCFLDTSALLKHECAYCLGQMQDSLAIPKLESILEDVSEEPIVRHEAAEALAAIGLKTSLPVLRKYINDPCVEVSETCQLAVRKMEECDTDENAQSENPFQSIDPALPLPKASYDSIDQLEKILLDDSQPLYRRYQAMFSLRNINSKESAVALAKGLSCGSALFKHEVAYVLGQMQNEATVKQLAGVLFDETQHEMVRHECAEALGAIATDECMDILNRYLKDEKRVVRESCEIALDMCDYENSKEFQYADALIKAMS</sequence>